<dbReference type="AlphaFoldDB" id="A0A409Y823"/>
<protein>
    <submittedName>
        <fullName evidence="1">Uncharacterized protein</fullName>
    </submittedName>
</protein>
<dbReference type="OrthoDB" id="5572844at2759"/>
<sequence>MVTRPLNVEECNALRPGHVYAWDDRCSQSESTGSGTERFADGRHWGASRQRDGFLFYFEKWIAPPDSDATEPGDWSQHRLVKQVYPVWVESELRGRRKWFLTAYLTMQTVGQLGTVDDDPQIEDLAENHRFEVAFSGAIASRSSAALPPSWQAQLENPAFESVED</sequence>
<proteinExistence type="predicted"/>
<gene>
    <name evidence="1" type="ORF">CVT26_014101</name>
</gene>
<accession>A0A409Y823</accession>
<comment type="caution">
    <text evidence="1">The sequence shown here is derived from an EMBL/GenBank/DDBJ whole genome shotgun (WGS) entry which is preliminary data.</text>
</comment>
<keyword evidence="2" id="KW-1185">Reference proteome</keyword>
<reference evidence="1 2" key="1">
    <citation type="journal article" date="2018" name="Evol. Lett.">
        <title>Horizontal gene cluster transfer increased hallucinogenic mushroom diversity.</title>
        <authorList>
            <person name="Reynolds H.T."/>
            <person name="Vijayakumar V."/>
            <person name="Gluck-Thaler E."/>
            <person name="Korotkin H.B."/>
            <person name="Matheny P.B."/>
            <person name="Slot J.C."/>
        </authorList>
    </citation>
    <scope>NUCLEOTIDE SEQUENCE [LARGE SCALE GENOMIC DNA]</scope>
    <source>
        <strain evidence="1 2">SRW20</strain>
    </source>
</reference>
<evidence type="ECO:0000313" key="1">
    <source>
        <dbReference type="EMBL" id="PPQ99245.1"/>
    </source>
</evidence>
<dbReference type="Proteomes" id="UP000284706">
    <property type="component" value="Unassembled WGS sequence"/>
</dbReference>
<dbReference type="EMBL" id="NHYE01001075">
    <property type="protein sequence ID" value="PPQ99245.1"/>
    <property type="molecule type" value="Genomic_DNA"/>
</dbReference>
<dbReference type="Pfam" id="PF09729">
    <property type="entry name" value="Gti1_Pac2"/>
    <property type="match status" value="1"/>
</dbReference>
<evidence type="ECO:0000313" key="2">
    <source>
        <dbReference type="Proteomes" id="UP000284706"/>
    </source>
</evidence>
<dbReference type="InParanoid" id="A0A409Y823"/>
<dbReference type="InterPro" id="IPR018608">
    <property type="entry name" value="Gti1/Pac2"/>
</dbReference>
<name>A0A409Y823_9AGAR</name>
<organism evidence="1 2">
    <name type="scientific">Gymnopilus dilepis</name>
    <dbReference type="NCBI Taxonomy" id="231916"/>
    <lineage>
        <taxon>Eukaryota</taxon>
        <taxon>Fungi</taxon>
        <taxon>Dikarya</taxon>
        <taxon>Basidiomycota</taxon>
        <taxon>Agaricomycotina</taxon>
        <taxon>Agaricomycetes</taxon>
        <taxon>Agaricomycetidae</taxon>
        <taxon>Agaricales</taxon>
        <taxon>Agaricineae</taxon>
        <taxon>Hymenogastraceae</taxon>
        <taxon>Gymnopilus</taxon>
    </lineage>
</organism>